<reference evidence="1 2" key="1">
    <citation type="submission" date="2018-06" db="EMBL/GenBank/DDBJ databases">
        <authorList>
            <consortium name="Pathogen Informatics"/>
            <person name="Doyle S."/>
        </authorList>
    </citation>
    <scope>NUCLEOTIDE SEQUENCE [LARGE SCALE GENOMIC DNA]</scope>
    <source>
        <strain evidence="1 2">NCTC9645</strain>
    </source>
</reference>
<protein>
    <submittedName>
        <fullName evidence="1">Uncharacterized protein</fullName>
    </submittedName>
</protein>
<sequence>MYRRGDTVSFMPLQPDEIVGTLSLFSQMIERAKARGGYQIPPGSVTLPS</sequence>
<gene>
    <name evidence="1" type="ORF">NCTC9645_00596</name>
</gene>
<dbReference type="AlphaFoldDB" id="A0A2X3CHW2"/>
<dbReference type="Proteomes" id="UP000250675">
    <property type="component" value="Unassembled WGS sequence"/>
</dbReference>
<evidence type="ECO:0000313" key="1">
    <source>
        <dbReference type="EMBL" id="SQC11346.1"/>
    </source>
</evidence>
<organism evidence="1 2">
    <name type="scientific">Klebsiella pneumoniae</name>
    <dbReference type="NCBI Taxonomy" id="573"/>
    <lineage>
        <taxon>Bacteria</taxon>
        <taxon>Pseudomonadati</taxon>
        <taxon>Pseudomonadota</taxon>
        <taxon>Gammaproteobacteria</taxon>
        <taxon>Enterobacterales</taxon>
        <taxon>Enterobacteriaceae</taxon>
        <taxon>Klebsiella/Raoultella group</taxon>
        <taxon>Klebsiella</taxon>
        <taxon>Klebsiella pneumoniae complex</taxon>
    </lineage>
</organism>
<evidence type="ECO:0000313" key="2">
    <source>
        <dbReference type="Proteomes" id="UP000250675"/>
    </source>
</evidence>
<dbReference type="EMBL" id="UASO01000003">
    <property type="protein sequence ID" value="SQC11346.1"/>
    <property type="molecule type" value="Genomic_DNA"/>
</dbReference>
<proteinExistence type="predicted"/>
<name>A0A2X3CHW2_KLEPN</name>
<accession>A0A2X3CHW2</accession>